<dbReference type="AlphaFoldDB" id="A0A1I6HWW5"/>
<gene>
    <name evidence="2" type="ORF">SAMN05661086_00361</name>
</gene>
<name>A0A1I6HWW5_9FIRM</name>
<dbReference type="Proteomes" id="UP000199659">
    <property type="component" value="Unassembled WGS sequence"/>
</dbReference>
<dbReference type="EMBL" id="FOYZ01000001">
    <property type="protein sequence ID" value="SFR58898.1"/>
    <property type="molecule type" value="Genomic_DNA"/>
</dbReference>
<keyword evidence="1" id="KW-0175">Coiled coil</keyword>
<evidence type="ECO:0000256" key="1">
    <source>
        <dbReference type="SAM" id="Coils"/>
    </source>
</evidence>
<accession>A0A1I6HWW5</accession>
<keyword evidence="3" id="KW-1185">Reference proteome</keyword>
<dbReference type="RefSeq" id="WP_092558980.1">
    <property type="nucleotide sequence ID" value="NZ_FOYZ01000001.1"/>
</dbReference>
<evidence type="ECO:0008006" key="4">
    <source>
        <dbReference type="Google" id="ProtNLM"/>
    </source>
</evidence>
<evidence type="ECO:0000313" key="3">
    <source>
        <dbReference type="Proteomes" id="UP000199659"/>
    </source>
</evidence>
<sequence length="159" mass="18894">MEKTVYLRILNDTLHRKQEALKMLKELTKQQEELLKAESFDEEAFNSKMDEKECYIKKLVELDNGFELIYQRVKNEIAECRNELKEEILLMQKLISEITALSVDVEVLEKKNRPVLERKIIDKKKKIKEVRLSNQTAASYYKNMTSQVQGQSYFLDQKK</sequence>
<organism evidence="2 3">
    <name type="scientific">Anaeromicropila populeti</name>
    <dbReference type="NCBI Taxonomy" id="37658"/>
    <lineage>
        <taxon>Bacteria</taxon>
        <taxon>Bacillati</taxon>
        <taxon>Bacillota</taxon>
        <taxon>Clostridia</taxon>
        <taxon>Lachnospirales</taxon>
        <taxon>Lachnospiraceae</taxon>
        <taxon>Anaeromicropila</taxon>
    </lineage>
</organism>
<evidence type="ECO:0000313" key="2">
    <source>
        <dbReference type="EMBL" id="SFR58898.1"/>
    </source>
</evidence>
<proteinExistence type="predicted"/>
<dbReference type="STRING" id="37658.SAMN05661086_00361"/>
<feature type="coiled-coil region" evidence="1">
    <location>
        <begin position="7"/>
        <end position="37"/>
    </location>
</feature>
<dbReference type="OrthoDB" id="9798495at2"/>
<protein>
    <recommendedName>
        <fullName evidence="4">FlgN protein</fullName>
    </recommendedName>
</protein>
<feature type="coiled-coil region" evidence="1">
    <location>
        <begin position="70"/>
        <end position="111"/>
    </location>
</feature>
<reference evidence="2 3" key="1">
    <citation type="submission" date="2016-10" db="EMBL/GenBank/DDBJ databases">
        <authorList>
            <person name="de Groot N.N."/>
        </authorList>
    </citation>
    <scope>NUCLEOTIDE SEQUENCE [LARGE SCALE GENOMIC DNA]</scope>
    <source>
        <strain evidence="2 3">743A</strain>
    </source>
</reference>